<feature type="signal peptide" evidence="1">
    <location>
        <begin position="1"/>
        <end position="22"/>
    </location>
</feature>
<gene>
    <name evidence="2" type="ORF">BDQ94DRAFT_152455</name>
</gene>
<evidence type="ECO:0000313" key="2">
    <source>
        <dbReference type="EMBL" id="RDH28277.1"/>
    </source>
</evidence>
<evidence type="ECO:0000313" key="3">
    <source>
        <dbReference type="Proteomes" id="UP000253729"/>
    </source>
</evidence>
<reference evidence="2 3" key="1">
    <citation type="submission" date="2018-07" db="EMBL/GenBank/DDBJ databases">
        <title>The genomes of Aspergillus section Nigri reveals drivers in fungal speciation.</title>
        <authorList>
            <consortium name="DOE Joint Genome Institute"/>
            <person name="Vesth T.C."/>
            <person name="Nybo J."/>
            <person name="Theobald S."/>
            <person name="Brandl J."/>
            <person name="Frisvad J.C."/>
            <person name="Nielsen K.F."/>
            <person name="Lyhne E.K."/>
            <person name="Kogle M.E."/>
            <person name="Kuo A."/>
            <person name="Riley R."/>
            <person name="Clum A."/>
            <person name="Nolan M."/>
            <person name="Lipzen A."/>
            <person name="Salamov A."/>
            <person name="Henrissat B."/>
            <person name="Wiebenga A."/>
            <person name="De vries R.P."/>
            <person name="Grigoriev I.V."/>
            <person name="Mortensen U.H."/>
            <person name="Andersen M.R."/>
            <person name="Baker S.E."/>
        </authorList>
    </citation>
    <scope>NUCLEOTIDE SEQUENCE [LARGE SCALE GENOMIC DNA]</scope>
    <source>
        <strain evidence="2 3">CBS 139.54b</strain>
    </source>
</reference>
<dbReference type="Proteomes" id="UP000253729">
    <property type="component" value="Unassembled WGS sequence"/>
</dbReference>
<evidence type="ECO:0000256" key="1">
    <source>
        <dbReference type="SAM" id="SignalP"/>
    </source>
</evidence>
<evidence type="ECO:0008006" key="4">
    <source>
        <dbReference type="Google" id="ProtNLM"/>
    </source>
</evidence>
<sequence length="73" mass="8091">MTTMDRIKVCRSLLLAVSLGLCQNRMSHLAPSMVVSYEATRSTSCIMSTFLLDEGGSNVRMCCEFLSADRTFC</sequence>
<dbReference type="GeneID" id="38136329"/>
<feature type="chain" id="PRO_5017832968" description="Secreted protein" evidence="1">
    <location>
        <begin position="23"/>
        <end position="73"/>
    </location>
</feature>
<keyword evidence="3" id="KW-1185">Reference proteome</keyword>
<name>A0A3F3PMX7_9EURO</name>
<dbReference type="AlphaFoldDB" id="A0A3F3PMX7"/>
<protein>
    <recommendedName>
        <fullName evidence="4">Secreted protein</fullName>
    </recommendedName>
</protein>
<organism evidence="2 3">
    <name type="scientific">Aspergillus welwitschiae</name>
    <dbReference type="NCBI Taxonomy" id="1341132"/>
    <lineage>
        <taxon>Eukaryota</taxon>
        <taxon>Fungi</taxon>
        <taxon>Dikarya</taxon>
        <taxon>Ascomycota</taxon>
        <taxon>Pezizomycotina</taxon>
        <taxon>Eurotiomycetes</taxon>
        <taxon>Eurotiomycetidae</taxon>
        <taxon>Eurotiales</taxon>
        <taxon>Aspergillaceae</taxon>
        <taxon>Aspergillus</taxon>
        <taxon>Aspergillus subgen. Circumdati</taxon>
    </lineage>
</organism>
<keyword evidence="1" id="KW-0732">Signal</keyword>
<proteinExistence type="predicted"/>
<dbReference type="EMBL" id="KZ852078">
    <property type="protein sequence ID" value="RDH28277.1"/>
    <property type="molecule type" value="Genomic_DNA"/>
</dbReference>
<dbReference type="RefSeq" id="XP_026621299.1">
    <property type="nucleotide sequence ID" value="XM_026767973.1"/>
</dbReference>
<accession>A0A3F3PMX7</accession>